<reference evidence="2" key="1">
    <citation type="submission" date="2014-03" db="EMBL/GenBank/DDBJ databases">
        <title>The Genome Sequence of Puccinia striiformis f. sp. tritici PST-78.</title>
        <authorList>
            <consortium name="The Broad Institute Genome Sequencing Platform"/>
            <person name="Cuomo C."/>
            <person name="Hulbert S."/>
            <person name="Chen X."/>
            <person name="Walker B."/>
            <person name="Young S.K."/>
            <person name="Zeng Q."/>
            <person name="Gargeya S."/>
            <person name="Fitzgerald M."/>
            <person name="Haas B."/>
            <person name="Abouelleil A."/>
            <person name="Alvarado L."/>
            <person name="Arachchi H.M."/>
            <person name="Berlin A.M."/>
            <person name="Chapman S.B."/>
            <person name="Goldberg J."/>
            <person name="Griggs A."/>
            <person name="Gujja S."/>
            <person name="Hansen M."/>
            <person name="Howarth C."/>
            <person name="Imamovic A."/>
            <person name="Larimer J."/>
            <person name="McCowan C."/>
            <person name="Montmayeur A."/>
            <person name="Murphy C."/>
            <person name="Neiman D."/>
            <person name="Pearson M."/>
            <person name="Priest M."/>
            <person name="Roberts A."/>
            <person name="Saif S."/>
            <person name="Shea T."/>
            <person name="Sisk P."/>
            <person name="Sykes S."/>
            <person name="Wortman J."/>
            <person name="Nusbaum C."/>
            <person name="Birren B."/>
        </authorList>
    </citation>
    <scope>NUCLEOTIDE SEQUENCE [LARGE SCALE GENOMIC DNA]</scope>
    <source>
        <strain evidence="2">race PST-78</strain>
    </source>
</reference>
<keyword evidence="2" id="KW-1185">Reference proteome</keyword>
<protein>
    <submittedName>
        <fullName evidence="1">Uncharacterized protein</fullName>
    </submittedName>
</protein>
<sequence length="156" mass="17066">MAVSAGQAFAVVKTSKPTGVRQPAGFTVNVTLTLEVEENVADPVVVWTEACTADKANDVQLSSQCVSPGGNRVVQVGGQSYTLYQDCWAYKDVYQVYESDDNTCSTYENDRNCTVGTRTCLRKVGMYCVMESLTYQCQHTVSSEGWVCGSQFFCSD</sequence>
<comment type="caution">
    <text evidence="1">The sequence shown here is derived from an EMBL/GenBank/DDBJ whole genome shotgun (WGS) entry which is preliminary data.</text>
</comment>
<name>A0A0L0UIX9_9BASI</name>
<gene>
    <name evidence="1" type="ORF">PSTG_19585</name>
</gene>
<dbReference type="InterPro" id="IPR014121">
    <property type="entry name" value="TraN_Ftype"/>
</dbReference>
<accession>A0A0L0UIX9</accession>
<proteinExistence type="predicted"/>
<evidence type="ECO:0000313" key="2">
    <source>
        <dbReference type="Proteomes" id="UP000054564"/>
    </source>
</evidence>
<dbReference type="Pfam" id="PF06986">
    <property type="entry name" value="F_T4SS_TraN"/>
    <property type="match status" value="1"/>
</dbReference>
<dbReference type="EMBL" id="AJIL01007037">
    <property type="protein sequence ID" value="KNE87042.1"/>
    <property type="molecule type" value="Genomic_DNA"/>
</dbReference>
<evidence type="ECO:0000313" key="1">
    <source>
        <dbReference type="EMBL" id="KNE87042.1"/>
    </source>
</evidence>
<dbReference type="AlphaFoldDB" id="A0A0L0UIX9"/>
<organism evidence="1 2">
    <name type="scientific">Puccinia striiformis f. sp. tritici PST-78</name>
    <dbReference type="NCBI Taxonomy" id="1165861"/>
    <lineage>
        <taxon>Eukaryota</taxon>
        <taxon>Fungi</taxon>
        <taxon>Dikarya</taxon>
        <taxon>Basidiomycota</taxon>
        <taxon>Pucciniomycotina</taxon>
        <taxon>Pucciniomycetes</taxon>
        <taxon>Pucciniales</taxon>
        <taxon>Pucciniaceae</taxon>
        <taxon>Puccinia</taxon>
    </lineage>
</organism>
<feature type="non-terminal residue" evidence="1">
    <location>
        <position position="156"/>
    </location>
</feature>
<dbReference type="Proteomes" id="UP000054564">
    <property type="component" value="Unassembled WGS sequence"/>
</dbReference>